<dbReference type="Pfam" id="PF07690">
    <property type="entry name" value="MFS_1"/>
    <property type="match status" value="1"/>
</dbReference>
<dbReference type="RefSeq" id="WP_271347174.1">
    <property type="nucleotide sequence ID" value="NZ_JAQJZJ010000003.1"/>
</dbReference>
<keyword evidence="5 6" id="KW-0472">Membrane</keyword>
<evidence type="ECO:0000259" key="7">
    <source>
        <dbReference type="PROSITE" id="PS50850"/>
    </source>
</evidence>
<dbReference type="InterPro" id="IPR011701">
    <property type="entry name" value="MFS"/>
</dbReference>
<evidence type="ECO:0000256" key="3">
    <source>
        <dbReference type="ARBA" id="ARBA00022692"/>
    </source>
</evidence>
<dbReference type="PANTHER" id="PTHR43385:SF1">
    <property type="entry name" value="RIBOFLAVIN TRANSPORTER RIBJ"/>
    <property type="match status" value="1"/>
</dbReference>
<feature type="domain" description="Major facilitator superfamily (MFS) profile" evidence="7">
    <location>
        <begin position="15"/>
        <end position="413"/>
    </location>
</feature>
<accession>A0ABT4XDH2</accession>
<dbReference type="CDD" id="cd17355">
    <property type="entry name" value="MFS_YcxA_like"/>
    <property type="match status" value="1"/>
</dbReference>
<dbReference type="Proteomes" id="UP001212042">
    <property type="component" value="Unassembled WGS sequence"/>
</dbReference>
<evidence type="ECO:0000313" key="9">
    <source>
        <dbReference type="Proteomes" id="UP001212042"/>
    </source>
</evidence>
<evidence type="ECO:0000313" key="8">
    <source>
        <dbReference type="EMBL" id="MDA7086260.1"/>
    </source>
</evidence>
<feature type="transmembrane region" description="Helical" evidence="6">
    <location>
        <begin position="352"/>
        <end position="375"/>
    </location>
</feature>
<feature type="transmembrane region" description="Helical" evidence="6">
    <location>
        <begin position="12"/>
        <end position="35"/>
    </location>
</feature>
<feature type="transmembrane region" description="Helical" evidence="6">
    <location>
        <begin position="83"/>
        <end position="101"/>
    </location>
</feature>
<gene>
    <name evidence="8" type="ORF">PH586_07705</name>
</gene>
<evidence type="ECO:0000256" key="2">
    <source>
        <dbReference type="ARBA" id="ARBA00022448"/>
    </source>
</evidence>
<feature type="transmembrane region" description="Helical" evidence="6">
    <location>
        <begin position="140"/>
        <end position="166"/>
    </location>
</feature>
<feature type="transmembrane region" description="Helical" evidence="6">
    <location>
        <begin position="381"/>
        <end position="402"/>
    </location>
</feature>
<evidence type="ECO:0000256" key="1">
    <source>
        <dbReference type="ARBA" id="ARBA00004141"/>
    </source>
</evidence>
<proteinExistence type="predicted"/>
<keyword evidence="3 6" id="KW-0812">Transmembrane</keyword>
<evidence type="ECO:0000256" key="6">
    <source>
        <dbReference type="SAM" id="Phobius"/>
    </source>
</evidence>
<feature type="transmembrane region" description="Helical" evidence="6">
    <location>
        <begin position="172"/>
        <end position="194"/>
    </location>
</feature>
<feature type="transmembrane region" description="Helical" evidence="6">
    <location>
        <begin position="228"/>
        <end position="250"/>
    </location>
</feature>
<organism evidence="8 9">
    <name type="scientific">Pseudomonas aestuarii</name>
    <dbReference type="NCBI Taxonomy" id="3018340"/>
    <lineage>
        <taxon>Bacteria</taxon>
        <taxon>Pseudomonadati</taxon>
        <taxon>Pseudomonadota</taxon>
        <taxon>Gammaproteobacteria</taxon>
        <taxon>Pseudomonadales</taxon>
        <taxon>Pseudomonadaceae</taxon>
        <taxon>Pseudomonas</taxon>
    </lineage>
</organism>
<keyword evidence="9" id="KW-1185">Reference proteome</keyword>
<evidence type="ECO:0000256" key="5">
    <source>
        <dbReference type="ARBA" id="ARBA00023136"/>
    </source>
</evidence>
<dbReference type="InterPro" id="IPR020846">
    <property type="entry name" value="MFS_dom"/>
</dbReference>
<keyword evidence="2" id="KW-0813">Transport</keyword>
<feature type="transmembrane region" description="Helical" evidence="6">
    <location>
        <begin position="262"/>
        <end position="281"/>
    </location>
</feature>
<feature type="transmembrane region" description="Helical" evidence="6">
    <location>
        <begin position="316"/>
        <end position="340"/>
    </location>
</feature>
<comment type="subcellular location">
    <subcellularLocation>
        <location evidence="1">Membrane</location>
        <topology evidence="1">Multi-pass membrane protein</topology>
    </subcellularLocation>
</comment>
<dbReference type="InterPro" id="IPR052983">
    <property type="entry name" value="MFS_Riboflavin_Transporter"/>
</dbReference>
<dbReference type="EMBL" id="JAQJZJ010000003">
    <property type="protein sequence ID" value="MDA7086260.1"/>
    <property type="molecule type" value="Genomic_DNA"/>
</dbReference>
<name>A0ABT4XDH2_9PSED</name>
<comment type="caution">
    <text evidence="8">The sequence shown here is derived from an EMBL/GenBank/DDBJ whole genome shotgun (WGS) entry which is preliminary data.</text>
</comment>
<reference evidence="8 9" key="1">
    <citation type="submission" date="2023-01" db="EMBL/GenBank/DDBJ databases">
        <title>Pseudomonas SA3-5T sp. nov., isolated from tidal flat sediment.</title>
        <authorList>
            <person name="Kim H.S."/>
            <person name="Kim J.-S."/>
            <person name="Suh M.K."/>
            <person name="Eom M.K."/>
            <person name="Lee J.-S."/>
        </authorList>
    </citation>
    <scope>NUCLEOTIDE SEQUENCE [LARGE SCALE GENOMIC DNA]</scope>
    <source>
        <strain evidence="8 9">SA3-5</strain>
    </source>
</reference>
<feature type="transmembrane region" description="Helical" evidence="6">
    <location>
        <begin position="55"/>
        <end position="76"/>
    </location>
</feature>
<evidence type="ECO:0000256" key="4">
    <source>
        <dbReference type="ARBA" id="ARBA00022989"/>
    </source>
</evidence>
<dbReference type="InterPro" id="IPR036259">
    <property type="entry name" value="MFS_trans_sf"/>
</dbReference>
<keyword evidence="4 6" id="KW-1133">Transmembrane helix</keyword>
<feature type="transmembrane region" description="Helical" evidence="6">
    <location>
        <begin position="288"/>
        <end position="310"/>
    </location>
</feature>
<dbReference type="PROSITE" id="PS50850">
    <property type="entry name" value="MFS"/>
    <property type="match status" value="1"/>
</dbReference>
<dbReference type="Gene3D" id="1.20.1250.20">
    <property type="entry name" value="MFS general substrate transporter like domains"/>
    <property type="match status" value="1"/>
</dbReference>
<protein>
    <submittedName>
        <fullName evidence="8">MFS transporter</fullName>
    </submittedName>
</protein>
<dbReference type="SUPFAM" id="SSF103473">
    <property type="entry name" value="MFS general substrate transporter"/>
    <property type="match status" value="1"/>
</dbReference>
<dbReference type="PANTHER" id="PTHR43385">
    <property type="entry name" value="RIBOFLAVIN TRANSPORTER RIBJ"/>
    <property type="match status" value="1"/>
</dbReference>
<sequence length="417" mass="45104">MKNFNNLEFKRGWHVLILAIVGVATSSSSLLLYSFSSMVIPLEQAMGWARSDLQAAITALSLGTIVAAQLAGWLNLRYGLRAVTLVSLVTLSLSVLMLSQISGSIWMLYLGFFLVPLAGLGTLQITWSHLINLWFEENRGFALAIILSGSGLAAIMLPLITTWAISRWNWQAGFIALALLPVLLALPLALRWLIPEIRSTRTHTQPASEQDRERPGLLFKDALCSWRFWVCNLSMTLVVSCVVGMVTNIVPMLQDRGLTALQAGQVFSSFGISLILGRLLVGYLIDRLWAPGVAALALLMPAFACLIFIYDESSLLSFTIATLLVGIGAGAEFDIAAFLIARYFGMRDYGRLFGAHLGLITAGAATAPLLFGALLSMTGSYSAMLSFCFACFVVGPLLLLGLGGYPVFQPVRVTANA</sequence>
<feature type="transmembrane region" description="Helical" evidence="6">
    <location>
        <begin position="107"/>
        <end position="128"/>
    </location>
</feature>